<comment type="caution">
    <text evidence="9">The sequence shown here is derived from an EMBL/GenBank/DDBJ whole genome shotgun (WGS) entry which is preliminary data.</text>
</comment>
<dbReference type="InterPro" id="IPR020546">
    <property type="entry name" value="ATP_synth_F1_dsu/esu_N"/>
</dbReference>
<dbReference type="Gene3D" id="2.60.15.10">
    <property type="entry name" value="F0F1 ATP synthase delta/epsilon subunit, N-terminal"/>
    <property type="match status" value="1"/>
</dbReference>
<evidence type="ECO:0000313" key="10">
    <source>
        <dbReference type="Proteomes" id="UP000316213"/>
    </source>
</evidence>
<name>A0A5C6AKP3_9BACT</name>
<organism evidence="9 10">
    <name type="scientific">Neorhodopirellula pilleata</name>
    <dbReference type="NCBI Taxonomy" id="2714738"/>
    <lineage>
        <taxon>Bacteria</taxon>
        <taxon>Pseudomonadati</taxon>
        <taxon>Planctomycetota</taxon>
        <taxon>Planctomycetia</taxon>
        <taxon>Pirellulales</taxon>
        <taxon>Pirellulaceae</taxon>
        <taxon>Neorhodopirellula</taxon>
    </lineage>
</organism>
<protein>
    <submittedName>
        <fullName evidence="9">F0F1 ATP synthase subunit epsilon</fullName>
    </submittedName>
</protein>
<accession>A0A5C6AKP3</accession>
<keyword evidence="10" id="KW-1185">Reference proteome</keyword>
<dbReference type="AlphaFoldDB" id="A0A5C6AKP3"/>
<feature type="domain" description="ATP synthase F1 complex delta/epsilon subunit N-terminal" evidence="8">
    <location>
        <begin position="6"/>
        <end position="86"/>
    </location>
</feature>
<sequence>MSRELMRLKILLPFGVFADKTGVTRIVAESRAGSFGLLPHRLDCVASLMPGILIYETEDEGQVYTAIDEGVLIKTGLEVRVSVRNAIVGSDLGHLQSAVRDEFMDLDEQQQSVRQSMAKLESNIVHRLAELHRD</sequence>
<evidence type="ECO:0000259" key="8">
    <source>
        <dbReference type="Pfam" id="PF02823"/>
    </source>
</evidence>
<keyword evidence="7" id="KW-0139">CF(1)</keyword>
<comment type="function">
    <text evidence="1">Produces ATP from ADP in the presence of a proton gradient across the membrane.</text>
</comment>
<comment type="similarity">
    <text evidence="3">Belongs to the ATPase epsilon chain family.</text>
</comment>
<dbReference type="Proteomes" id="UP000316213">
    <property type="component" value="Unassembled WGS sequence"/>
</dbReference>
<dbReference type="InterPro" id="IPR024037">
    <property type="entry name" value="Alt_ATP_synth_F1_esu"/>
</dbReference>
<dbReference type="NCBIfam" id="TIGR03166">
    <property type="entry name" value="alt_F1F0_F1_eps"/>
    <property type="match status" value="1"/>
</dbReference>
<evidence type="ECO:0000256" key="5">
    <source>
        <dbReference type="ARBA" id="ARBA00023065"/>
    </source>
</evidence>
<dbReference type="InterPro" id="IPR001469">
    <property type="entry name" value="ATP_synth_F1_dsu/esu"/>
</dbReference>
<keyword evidence="5" id="KW-0406">Ion transport</keyword>
<dbReference type="EMBL" id="SJPM01000003">
    <property type="protein sequence ID" value="TWT98753.1"/>
    <property type="molecule type" value="Genomic_DNA"/>
</dbReference>
<reference evidence="9 10" key="1">
    <citation type="submission" date="2019-02" db="EMBL/GenBank/DDBJ databases">
        <title>Deep-cultivation of Planctomycetes and their phenomic and genomic characterization uncovers novel biology.</title>
        <authorList>
            <person name="Wiegand S."/>
            <person name="Jogler M."/>
            <person name="Boedeker C."/>
            <person name="Pinto D."/>
            <person name="Vollmers J."/>
            <person name="Rivas-Marin E."/>
            <person name="Kohn T."/>
            <person name="Peeters S.H."/>
            <person name="Heuer A."/>
            <person name="Rast P."/>
            <person name="Oberbeckmann S."/>
            <person name="Bunk B."/>
            <person name="Jeske O."/>
            <person name="Meyerdierks A."/>
            <person name="Storesund J.E."/>
            <person name="Kallscheuer N."/>
            <person name="Luecker S."/>
            <person name="Lage O.M."/>
            <person name="Pohl T."/>
            <person name="Merkel B.J."/>
            <person name="Hornburger P."/>
            <person name="Mueller R.-W."/>
            <person name="Bruemmer F."/>
            <person name="Labrenz M."/>
            <person name="Spormann A.M."/>
            <person name="Op Den Camp H."/>
            <person name="Overmann J."/>
            <person name="Amann R."/>
            <person name="Jetten M.S.M."/>
            <person name="Mascher T."/>
            <person name="Medema M.H."/>
            <person name="Devos D.P."/>
            <person name="Kaster A.-K."/>
            <person name="Ovreas L."/>
            <person name="Rohde M."/>
            <person name="Galperin M.Y."/>
            <person name="Jogler C."/>
        </authorList>
    </citation>
    <scope>NUCLEOTIDE SEQUENCE [LARGE SCALE GENOMIC DNA]</scope>
    <source>
        <strain evidence="9 10">Pla100</strain>
    </source>
</reference>
<proteinExistence type="inferred from homology"/>
<keyword evidence="7" id="KW-0066">ATP synthesis</keyword>
<gene>
    <name evidence="9" type="ORF">Pla100_19190</name>
</gene>
<evidence type="ECO:0000256" key="1">
    <source>
        <dbReference type="ARBA" id="ARBA00003543"/>
    </source>
</evidence>
<dbReference type="RefSeq" id="WP_231602899.1">
    <property type="nucleotide sequence ID" value="NZ_SJPM01000003.1"/>
</dbReference>
<dbReference type="InterPro" id="IPR036771">
    <property type="entry name" value="ATPsynth_dsu/esu_N"/>
</dbReference>
<dbReference type="CDD" id="cd12152">
    <property type="entry name" value="F1-ATPase_delta"/>
    <property type="match status" value="1"/>
</dbReference>
<evidence type="ECO:0000256" key="3">
    <source>
        <dbReference type="ARBA" id="ARBA00005712"/>
    </source>
</evidence>
<evidence type="ECO:0000256" key="6">
    <source>
        <dbReference type="ARBA" id="ARBA00023136"/>
    </source>
</evidence>
<evidence type="ECO:0000256" key="2">
    <source>
        <dbReference type="ARBA" id="ARBA00004184"/>
    </source>
</evidence>
<evidence type="ECO:0000313" key="9">
    <source>
        <dbReference type="EMBL" id="TWT98753.1"/>
    </source>
</evidence>
<dbReference type="NCBIfam" id="NF004871">
    <property type="entry name" value="PRK06228.1"/>
    <property type="match status" value="1"/>
</dbReference>
<dbReference type="GO" id="GO:0045259">
    <property type="term" value="C:proton-transporting ATP synthase complex"/>
    <property type="evidence" value="ECO:0007669"/>
    <property type="project" value="UniProtKB-KW"/>
</dbReference>
<dbReference type="Pfam" id="PF02823">
    <property type="entry name" value="ATP-synt_DE_N"/>
    <property type="match status" value="1"/>
</dbReference>
<keyword evidence="6" id="KW-0472">Membrane</keyword>
<dbReference type="GO" id="GO:0012505">
    <property type="term" value="C:endomembrane system"/>
    <property type="evidence" value="ECO:0007669"/>
    <property type="project" value="UniProtKB-SubCell"/>
</dbReference>
<dbReference type="GO" id="GO:0046933">
    <property type="term" value="F:proton-transporting ATP synthase activity, rotational mechanism"/>
    <property type="evidence" value="ECO:0007669"/>
    <property type="project" value="InterPro"/>
</dbReference>
<evidence type="ECO:0000256" key="4">
    <source>
        <dbReference type="ARBA" id="ARBA00022448"/>
    </source>
</evidence>
<keyword evidence="4" id="KW-0813">Transport</keyword>
<comment type="subcellular location">
    <subcellularLocation>
        <location evidence="2">Endomembrane system</location>
        <topology evidence="2">Peripheral membrane protein</topology>
    </subcellularLocation>
</comment>
<evidence type="ECO:0000256" key="7">
    <source>
        <dbReference type="ARBA" id="ARBA00023196"/>
    </source>
</evidence>
<dbReference type="SUPFAM" id="SSF51344">
    <property type="entry name" value="Epsilon subunit of F1F0-ATP synthase N-terminal domain"/>
    <property type="match status" value="1"/>
</dbReference>